<evidence type="ECO:0000256" key="3">
    <source>
        <dbReference type="ARBA" id="ARBA00022723"/>
    </source>
</evidence>
<organism evidence="10 11">
    <name type="scientific">Triparma columacea</name>
    <dbReference type="NCBI Taxonomy" id="722753"/>
    <lineage>
        <taxon>Eukaryota</taxon>
        <taxon>Sar</taxon>
        <taxon>Stramenopiles</taxon>
        <taxon>Ochrophyta</taxon>
        <taxon>Bolidophyceae</taxon>
        <taxon>Parmales</taxon>
        <taxon>Triparmaceae</taxon>
        <taxon>Triparma</taxon>
    </lineage>
</organism>
<keyword evidence="11" id="KW-1185">Reference proteome</keyword>
<feature type="domain" description="JmjC" evidence="9">
    <location>
        <begin position="306"/>
        <end position="469"/>
    </location>
</feature>
<dbReference type="PANTHER" id="PTHR12461:SF105">
    <property type="entry name" value="HYPOXIA-INDUCIBLE FACTOR 1-ALPHA INHIBITOR"/>
    <property type="match status" value="1"/>
</dbReference>
<dbReference type="PANTHER" id="PTHR12461">
    <property type="entry name" value="HYPOXIA-INDUCIBLE FACTOR 1 ALPHA INHIBITOR-RELATED"/>
    <property type="match status" value="1"/>
</dbReference>
<accession>A0A9W7LA07</accession>
<reference evidence="11" key="1">
    <citation type="journal article" date="2023" name="Commun. Biol.">
        <title>Genome analysis of Parmales, the sister group of diatoms, reveals the evolutionary specialization of diatoms from phago-mixotrophs to photoautotrophs.</title>
        <authorList>
            <person name="Ban H."/>
            <person name="Sato S."/>
            <person name="Yoshikawa S."/>
            <person name="Yamada K."/>
            <person name="Nakamura Y."/>
            <person name="Ichinomiya M."/>
            <person name="Sato N."/>
            <person name="Blanc-Mathieu R."/>
            <person name="Endo H."/>
            <person name="Kuwata A."/>
            <person name="Ogata H."/>
        </authorList>
    </citation>
    <scope>NUCLEOTIDE SEQUENCE [LARGE SCALE GENOMIC DNA]</scope>
</reference>
<dbReference type="EMBL" id="BRYA01000141">
    <property type="protein sequence ID" value="GMI41013.1"/>
    <property type="molecule type" value="Genomic_DNA"/>
</dbReference>
<dbReference type="Proteomes" id="UP001165065">
    <property type="component" value="Unassembled WGS sequence"/>
</dbReference>
<dbReference type="GO" id="GO:0046872">
    <property type="term" value="F:metal ion binding"/>
    <property type="evidence" value="ECO:0007669"/>
    <property type="project" value="UniProtKB-KW"/>
</dbReference>
<dbReference type="GO" id="GO:0051213">
    <property type="term" value="F:dioxygenase activity"/>
    <property type="evidence" value="ECO:0007669"/>
    <property type="project" value="UniProtKB-KW"/>
</dbReference>
<evidence type="ECO:0000313" key="11">
    <source>
        <dbReference type="Proteomes" id="UP001165065"/>
    </source>
</evidence>
<feature type="compositionally biased region" description="Basic and acidic residues" evidence="8">
    <location>
        <begin position="145"/>
        <end position="156"/>
    </location>
</feature>
<comment type="subcellular location">
    <subcellularLocation>
        <location evidence="2">Nucleus</location>
    </subcellularLocation>
</comment>
<comment type="cofactor">
    <cofactor evidence="1">
        <name>Fe(2+)</name>
        <dbReference type="ChEBI" id="CHEBI:29033"/>
    </cofactor>
</comment>
<proteinExistence type="predicted"/>
<name>A0A9W7LA07_9STRA</name>
<comment type="caution">
    <text evidence="10">The sequence shown here is derived from an EMBL/GenBank/DDBJ whole genome shotgun (WGS) entry which is preliminary data.</text>
</comment>
<dbReference type="InterPro" id="IPR056520">
    <property type="entry name" value="ARM_KDM8_N"/>
</dbReference>
<keyword evidence="3" id="KW-0479">Metal-binding</keyword>
<dbReference type="SMART" id="SM00558">
    <property type="entry name" value="JmjC"/>
    <property type="match status" value="1"/>
</dbReference>
<dbReference type="Pfam" id="PF13621">
    <property type="entry name" value="Cupin_8"/>
    <property type="match status" value="1"/>
</dbReference>
<dbReference type="Gene3D" id="2.60.120.650">
    <property type="entry name" value="Cupin"/>
    <property type="match status" value="1"/>
</dbReference>
<dbReference type="AlphaFoldDB" id="A0A9W7LA07"/>
<sequence>MSTASNPNHPSTPLPPLNSFPLDLSSLSPSVSASISAAYDASSSIKSAEDARASTFPFITGTIESPLYNDAYSAASLILGRGLVKEGRYVEALRALDLGMLRGGVEKWSDAYKEICLAAQEGKERGEGEAEGESGDGGDGGSGDDEGKREAQHAESESGDGGDGGSGDDVGKRKAQHASPSSPTKRARPCTPTMPPNLNGSGTPIPRISQASLPLSTFTSDYLTPSKPCVITLAEMPCPEWTFEGLRKRFGGRLVPVEVVDEKDRNQGYMGKSWDKEIMSFGGYLEEHVMGQGGGGKVGYLAQHPLLSQIPNLLSDLPSLPYTSALDSLDRNAPPSCEFRSSPLLSAWVGPSNTVSPLHNDPYHNLYLQVQGRKYVRIYGVESTEKVYPMKGERCNTSSVDIDNPDPTLHPLFPTAPYHEVILSPGDMLYIPRLSWHYVRAVEPAVNVSMWWGARMGLRESGGTFKPVY</sequence>
<keyword evidence="6" id="KW-0408">Iron</keyword>
<feature type="region of interest" description="Disordered" evidence="8">
    <location>
        <begin position="122"/>
        <end position="209"/>
    </location>
</feature>
<gene>
    <name evidence="10" type="ORF">TrCOL_g10578</name>
</gene>
<keyword evidence="4" id="KW-0223">Dioxygenase</keyword>
<evidence type="ECO:0000259" key="9">
    <source>
        <dbReference type="PROSITE" id="PS51184"/>
    </source>
</evidence>
<dbReference type="InterPro" id="IPR041667">
    <property type="entry name" value="Cupin_8"/>
</dbReference>
<keyword evidence="7" id="KW-0539">Nucleus</keyword>
<evidence type="ECO:0000256" key="5">
    <source>
        <dbReference type="ARBA" id="ARBA00023002"/>
    </source>
</evidence>
<protein>
    <recommendedName>
        <fullName evidence="9">JmjC domain-containing protein</fullName>
    </recommendedName>
</protein>
<evidence type="ECO:0000256" key="6">
    <source>
        <dbReference type="ARBA" id="ARBA00023004"/>
    </source>
</evidence>
<feature type="compositionally biased region" description="Gly residues" evidence="8">
    <location>
        <begin position="159"/>
        <end position="168"/>
    </location>
</feature>
<keyword evidence="5" id="KW-0560">Oxidoreductase</keyword>
<evidence type="ECO:0000256" key="1">
    <source>
        <dbReference type="ARBA" id="ARBA00001954"/>
    </source>
</evidence>
<dbReference type="Pfam" id="PF24472">
    <property type="entry name" value="ARM_KDM8_N"/>
    <property type="match status" value="1"/>
</dbReference>
<evidence type="ECO:0000256" key="7">
    <source>
        <dbReference type="ARBA" id="ARBA00023242"/>
    </source>
</evidence>
<dbReference type="GO" id="GO:0005634">
    <property type="term" value="C:nucleus"/>
    <property type="evidence" value="ECO:0007669"/>
    <property type="project" value="UniProtKB-SubCell"/>
</dbReference>
<evidence type="ECO:0000256" key="2">
    <source>
        <dbReference type="ARBA" id="ARBA00004123"/>
    </source>
</evidence>
<evidence type="ECO:0000313" key="10">
    <source>
        <dbReference type="EMBL" id="GMI41013.1"/>
    </source>
</evidence>
<dbReference type="SUPFAM" id="SSF51197">
    <property type="entry name" value="Clavaminate synthase-like"/>
    <property type="match status" value="1"/>
</dbReference>
<dbReference type="InterPro" id="IPR003347">
    <property type="entry name" value="JmjC_dom"/>
</dbReference>
<evidence type="ECO:0000256" key="8">
    <source>
        <dbReference type="SAM" id="MobiDB-lite"/>
    </source>
</evidence>
<evidence type="ECO:0000256" key="4">
    <source>
        <dbReference type="ARBA" id="ARBA00022964"/>
    </source>
</evidence>
<dbReference type="OrthoDB" id="47172at2759"/>
<dbReference type="PROSITE" id="PS51184">
    <property type="entry name" value="JMJC"/>
    <property type="match status" value="1"/>
</dbReference>